<evidence type="ECO:0000256" key="9">
    <source>
        <dbReference type="ARBA" id="ARBA00023065"/>
    </source>
</evidence>
<evidence type="ECO:0000256" key="2">
    <source>
        <dbReference type="ARBA" id="ARBA00022448"/>
    </source>
</evidence>
<dbReference type="InterPro" id="IPR028325">
    <property type="entry name" value="VG_K_chnl"/>
</dbReference>
<keyword evidence="11" id="KW-0407">Ion channel</keyword>
<feature type="domain" description="Ion transport" evidence="14">
    <location>
        <begin position="13"/>
        <end position="225"/>
    </location>
</feature>
<evidence type="ECO:0000256" key="12">
    <source>
        <dbReference type="SAM" id="MobiDB-lite"/>
    </source>
</evidence>
<feature type="region of interest" description="Disordered" evidence="12">
    <location>
        <begin position="229"/>
        <end position="248"/>
    </location>
</feature>
<name>A0A8D4VPM8_9GAMM</name>
<keyword evidence="3" id="KW-0633">Potassium transport</keyword>
<dbReference type="RefSeq" id="WP_054773818.1">
    <property type="nucleotide sequence ID" value="NZ_AP019782.1"/>
</dbReference>
<evidence type="ECO:0000256" key="3">
    <source>
        <dbReference type="ARBA" id="ARBA00022538"/>
    </source>
</evidence>
<feature type="transmembrane region" description="Helical" evidence="13">
    <location>
        <begin position="44"/>
        <end position="63"/>
    </location>
</feature>
<evidence type="ECO:0000259" key="14">
    <source>
        <dbReference type="Pfam" id="PF00520"/>
    </source>
</evidence>
<dbReference type="PRINTS" id="PR00169">
    <property type="entry name" value="KCHANNEL"/>
</dbReference>
<gene>
    <name evidence="15" type="ORF">MoryE10_19980</name>
</gene>
<evidence type="ECO:0000313" key="16">
    <source>
        <dbReference type="Proteomes" id="UP000824988"/>
    </source>
</evidence>
<dbReference type="GO" id="GO:0005249">
    <property type="term" value="F:voltage-gated potassium channel activity"/>
    <property type="evidence" value="ECO:0007669"/>
    <property type="project" value="InterPro"/>
</dbReference>
<dbReference type="Gene3D" id="1.20.120.350">
    <property type="entry name" value="Voltage-gated potassium channels. Chain C"/>
    <property type="match status" value="1"/>
</dbReference>
<dbReference type="InterPro" id="IPR027359">
    <property type="entry name" value="Volt_channel_dom_sf"/>
</dbReference>
<evidence type="ECO:0000313" key="15">
    <source>
        <dbReference type="EMBL" id="BBL71392.1"/>
    </source>
</evidence>
<evidence type="ECO:0000256" key="7">
    <source>
        <dbReference type="ARBA" id="ARBA00022958"/>
    </source>
</evidence>
<keyword evidence="6" id="KW-0851">Voltage-gated channel</keyword>
<feature type="transmembrane region" description="Helical" evidence="13">
    <location>
        <begin position="197"/>
        <end position="224"/>
    </location>
</feature>
<evidence type="ECO:0000256" key="8">
    <source>
        <dbReference type="ARBA" id="ARBA00022989"/>
    </source>
</evidence>
<sequence>MADQTQKNLLDSPIATWTVVSVTIYSILCFSIETLPDLDARTITFLEWSEASVVALFTLEYVYRIHLAENKLRFIFSFYGIIDLLAILPFYLAMGIDLRPLRLLRFIWLIRVLKLARYSTAIHRFSRALLMVKEELVMFALAIFVFIYLAAFGIFHFEHQAQPDKYASIFDAFWWAVVTLTTVGYGDIYPITLGGRLFTFVILMIGLCLVTVPTAIVASALSAVRIEEEAARRPPPAGKSDPSPGNPH</sequence>
<dbReference type="SUPFAM" id="SSF81324">
    <property type="entry name" value="Voltage-gated potassium channels"/>
    <property type="match status" value="1"/>
</dbReference>
<keyword evidence="5" id="KW-0631">Potassium channel</keyword>
<feature type="transmembrane region" description="Helical" evidence="13">
    <location>
        <begin position="137"/>
        <end position="157"/>
    </location>
</feature>
<evidence type="ECO:0000256" key="10">
    <source>
        <dbReference type="ARBA" id="ARBA00023136"/>
    </source>
</evidence>
<organism evidence="15 16">
    <name type="scientific">Methylogaea oryzae</name>
    <dbReference type="NCBI Taxonomy" id="1295382"/>
    <lineage>
        <taxon>Bacteria</taxon>
        <taxon>Pseudomonadati</taxon>
        <taxon>Pseudomonadota</taxon>
        <taxon>Gammaproteobacteria</taxon>
        <taxon>Methylococcales</taxon>
        <taxon>Methylococcaceae</taxon>
        <taxon>Methylogaea</taxon>
    </lineage>
</organism>
<dbReference type="AlphaFoldDB" id="A0A8D4VPM8"/>
<keyword evidence="8 13" id="KW-1133">Transmembrane helix</keyword>
<dbReference type="GO" id="GO:0001508">
    <property type="term" value="P:action potential"/>
    <property type="evidence" value="ECO:0007669"/>
    <property type="project" value="TreeGrafter"/>
</dbReference>
<dbReference type="PANTHER" id="PTHR11537:SF254">
    <property type="entry name" value="POTASSIUM VOLTAGE-GATED CHANNEL PROTEIN SHAB"/>
    <property type="match status" value="1"/>
</dbReference>
<reference evidence="15" key="1">
    <citation type="submission" date="2019-06" db="EMBL/GenBank/DDBJ databases">
        <title>Complete genome sequence of Methylogaea oryzae strain JCM16910.</title>
        <authorList>
            <person name="Asakawa S."/>
        </authorList>
    </citation>
    <scope>NUCLEOTIDE SEQUENCE</scope>
    <source>
        <strain evidence="15">E10</strain>
    </source>
</reference>
<evidence type="ECO:0000256" key="1">
    <source>
        <dbReference type="ARBA" id="ARBA00004141"/>
    </source>
</evidence>
<keyword evidence="16" id="KW-1185">Reference proteome</keyword>
<keyword evidence="2" id="KW-0813">Transport</keyword>
<comment type="subcellular location">
    <subcellularLocation>
        <location evidence="1">Membrane</location>
        <topology evidence="1">Multi-pass membrane protein</topology>
    </subcellularLocation>
</comment>
<dbReference type="Proteomes" id="UP000824988">
    <property type="component" value="Chromosome"/>
</dbReference>
<evidence type="ECO:0000256" key="6">
    <source>
        <dbReference type="ARBA" id="ARBA00022882"/>
    </source>
</evidence>
<keyword evidence="7" id="KW-0630">Potassium</keyword>
<dbReference type="InterPro" id="IPR005821">
    <property type="entry name" value="Ion_trans_dom"/>
</dbReference>
<feature type="transmembrane region" description="Helical" evidence="13">
    <location>
        <begin position="75"/>
        <end position="94"/>
    </location>
</feature>
<evidence type="ECO:0000256" key="5">
    <source>
        <dbReference type="ARBA" id="ARBA00022826"/>
    </source>
</evidence>
<dbReference type="PANTHER" id="PTHR11537">
    <property type="entry name" value="VOLTAGE-GATED POTASSIUM CHANNEL"/>
    <property type="match status" value="1"/>
</dbReference>
<dbReference type="GO" id="GO:0008076">
    <property type="term" value="C:voltage-gated potassium channel complex"/>
    <property type="evidence" value="ECO:0007669"/>
    <property type="project" value="InterPro"/>
</dbReference>
<proteinExistence type="predicted"/>
<feature type="transmembrane region" description="Helical" evidence="13">
    <location>
        <begin position="169"/>
        <end position="191"/>
    </location>
</feature>
<dbReference type="KEGG" id="moz:MoryE10_19980"/>
<keyword evidence="4 13" id="KW-0812">Transmembrane</keyword>
<dbReference type="Gene3D" id="1.10.287.70">
    <property type="match status" value="1"/>
</dbReference>
<evidence type="ECO:0000256" key="4">
    <source>
        <dbReference type="ARBA" id="ARBA00022692"/>
    </source>
</evidence>
<keyword evidence="9" id="KW-0406">Ion transport</keyword>
<accession>A0A8D4VPM8</accession>
<keyword evidence="10 13" id="KW-0472">Membrane</keyword>
<evidence type="ECO:0000256" key="13">
    <source>
        <dbReference type="SAM" id="Phobius"/>
    </source>
</evidence>
<evidence type="ECO:0000256" key="11">
    <source>
        <dbReference type="ARBA" id="ARBA00023303"/>
    </source>
</evidence>
<protein>
    <recommendedName>
        <fullName evidence="14">Ion transport domain-containing protein</fullName>
    </recommendedName>
</protein>
<dbReference type="EMBL" id="AP019782">
    <property type="protein sequence ID" value="BBL71392.1"/>
    <property type="molecule type" value="Genomic_DNA"/>
</dbReference>
<feature type="transmembrane region" description="Helical" evidence="13">
    <location>
        <begin position="14"/>
        <end position="32"/>
    </location>
</feature>
<dbReference type="Pfam" id="PF00520">
    <property type="entry name" value="Ion_trans"/>
    <property type="match status" value="1"/>
</dbReference>